<sequence>MGVEFRLSLKQGFPVHTSSVNNSTSWFSSSLARGREGSVNVSRLPSLSLVSEEGYNYPLKRHASSSAVQTLESDCSLREGLKVNIDKRSIGGLNKVVGDGELPVEEGVLYTSLEQRGSSRFNLLIENLDALEKSLADSEALKLERDILQQLGRLGAVKLLDNCLSRSFEISNILGLSDVPTENIEECKTNGAPENHKAKVFVRSGKKEERKRKRESGSSVSGCNPSKSKSRTLRIPRNETGMAKGAKMASQLERIKINLGEETGQVVSFSCWAEAAGLDRKELQQRLRFGWYCRDELIKSTRSLVLYIAKSYWGAGITLDDLIQAGRLGVLQGAERFDHTRGIKFSTYVTYWIRKSMSRMVEQNGSAIQIPSTLIQAKHQITKARKALRNSNGKRPNDTEIAKFTGLSLAKIKAASECLRVVGSIDQKIGDLLNVEISETIPDTSTPSGEQEIIRQQMREEIYNILRGLDPRELQVLTVRYGFGGHQPKSLGETSRLLHISKEWVRRIEKKAIMRLRNEETVQNLRHYYYEYL</sequence>
<evidence type="ECO:0000256" key="6">
    <source>
        <dbReference type="SAM" id="MobiDB-lite"/>
    </source>
</evidence>
<evidence type="ECO:0000256" key="4">
    <source>
        <dbReference type="ARBA" id="ARBA00023125"/>
    </source>
</evidence>
<dbReference type="InterPro" id="IPR007624">
    <property type="entry name" value="RNA_pol_sigma70_r3"/>
</dbReference>
<dbReference type="EMBL" id="JAKUCV010003350">
    <property type="protein sequence ID" value="KAJ4839311.1"/>
    <property type="molecule type" value="Genomic_DNA"/>
</dbReference>
<dbReference type="InterPro" id="IPR013325">
    <property type="entry name" value="RNA_pol_sigma_r2"/>
</dbReference>
<dbReference type="Gene3D" id="1.10.10.10">
    <property type="entry name" value="Winged helix-like DNA-binding domain superfamily/Winged helix DNA-binding domain"/>
    <property type="match status" value="2"/>
</dbReference>
<dbReference type="InterPro" id="IPR050239">
    <property type="entry name" value="Sigma-70_RNA_pol_init_factors"/>
</dbReference>
<evidence type="ECO:0000256" key="5">
    <source>
        <dbReference type="ARBA" id="ARBA00023163"/>
    </source>
</evidence>
<dbReference type="InterPro" id="IPR007630">
    <property type="entry name" value="RNA_pol_sigma70_r4"/>
</dbReference>
<protein>
    <recommendedName>
        <fullName evidence="7">RNA polymerase sigma-70 domain-containing protein</fullName>
    </recommendedName>
</protein>
<name>A0A9Q0JE26_9ROSI</name>
<dbReference type="SUPFAM" id="SSF88946">
    <property type="entry name" value="Sigma2 domain of RNA polymerase sigma factors"/>
    <property type="match status" value="1"/>
</dbReference>
<dbReference type="PRINTS" id="PR00046">
    <property type="entry name" value="SIGMA70FCT"/>
</dbReference>
<dbReference type="AlphaFoldDB" id="A0A9Q0JE26"/>
<evidence type="ECO:0000256" key="3">
    <source>
        <dbReference type="ARBA" id="ARBA00023082"/>
    </source>
</evidence>
<dbReference type="InterPro" id="IPR014284">
    <property type="entry name" value="RNA_pol_sigma-70_dom"/>
</dbReference>
<dbReference type="GO" id="GO:0016987">
    <property type="term" value="F:sigma factor activity"/>
    <property type="evidence" value="ECO:0007669"/>
    <property type="project" value="UniProtKB-KW"/>
</dbReference>
<dbReference type="Pfam" id="PF04542">
    <property type="entry name" value="Sigma70_r2"/>
    <property type="match status" value="1"/>
</dbReference>
<evidence type="ECO:0000313" key="9">
    <source>
        <dbReference type="Proteomes" id="UP001141552"/>
    </source>
</evidence>
<evidence type="ECO:0000256" key="1">
    <source>
        <dbReference type="ARBA" id="ARBA00007788"/>
    </source>
</evidence>
<dbReference type="GO" id="GO:0003677">
    <property type="term" value="F:DNA binding"/>
    <property type="evidence" value="ECO:0007669"/>
    <property type="project" value="UniProtKB-KW"/>
</dbReference>
<dbReference type="PROSITE" id="PS00716">
    <property type="entry name" value="SIGMA70_2"/>
    <property type="match status" value="1"/>
</dbReference>
<dbReference type="OrthoDB" id="206108at2759"/>
<dbReference type="PANTHER" id="PTHR30603">
    <property type="entry name" value="RNA POLYMERASE SIGMA FACTOR RPO"/>
    <property type="match status" value="1"/>
</dbReference>
<dbReference type="InterPro" id="IPR013324">
    <property type="entry name" value="RNA_pol_sigma_r3/r4-like"/>
</dbReference>
<dbReference type="InterPro" id="IPR007627">
    <property type="entry name" value="RNA_pol_sigma70_r2"/>
</dbReference>
<evidence type="ECO:0000259" key="7">
    <source>
        <dbReference type="PROSITE" id="PS00716"/>
    </source>
</evidence>
<dbReference type="NCBIfam" id="TIGR02937">
    <property type="entry name" value="sigma70-ECF"/>
    <property type="match status" value="1"/>
</dbReference>
<dbReference type="InterPro" id="IPR036388">
    <property type="entry name" value="WH-like_DNA-bd_sf"/>
</dbReference>
<organism evidence="8 9">
    <name type="scientific">Turnera subulata</name>
    <dbReference type="NCBI Taxonomy" id="218843"/>
    <lineage>
        <taxon>Eukaryota</taxon>
        <taxon>Viridiplantae</taxon>
        <taxon>Streptophyta</taxon>
        <taxon>Embryophyta</taxon>
        <taxon>Tracheophyta</taxon>
        <taxon>Spermatophyta</taxon>
        <taxon>Magnoliopsida</taxon>
        <taxon>eudicotyledons</taxon>
        <taxon>Gunneridae</taxon>
        <taxon>Pentapetalae</taxon>
        <taxon>rosids</taxon>
        <taxon>fabids</taxon>
        <taxon>Malpighiales</taxon>
        <taxon>Passifloraceae</taxon>
        <taxon>Turnera</taxon>
    </lineage>
</organism>
<dbReference type="GO" id="GO:0071482">
    <property type="term" value="P:cellular response to light stimulus"/>
    <property type="evidence" value="ECO:0007669"/>
    <property type="project" value="UniProtKB-ARBA"/>
</dbReference>
<dbReference type="PANTHER" id="PTHR30603:SF13">
    <property type="entry name" value="RNA POLYMERASE SIGMA FACTOR SIGC"/>
    <property type="match status" value="1"/>
</dbReference>
<evidence type="ECO:0000256" key="2">
    <source>
        <dbReference type="ARBA" id="ARBA00023015"/>
    </source>
</evidence>
<keyword evidence="4" id="KW-0238">DNA-binding</keyword>
<dbReference type="SUPFAM" id="SSF88659">
    <property type="entry name" value="Sigma3 and sigma4 domains of RNA polymerase sigma factors"/>
    <property type="match status" value="2"/>
</dbReference>
<dbReference type="GO" id="GO:0006352">
    <property type="term" value="P:DNA-templated transcription initiation"/>
    <property type="evidence" value="ECO:0007669"/>
    <property type="project" value="InterPro"/>
</dbReference>
<dbReference type="InterPro" id="IPR000943">
    <property type="entry name" value="RNA_pol_sigma70"/>
</dbReference>
<dbReference type="Gene3D" id="1.20.120.1810">
    <property type="match status" value="1"/>
</dbReference>
<accession>A0A9Q0JE26</accession>
<keyword evidence="3" id="KW-0731">Sigma factor</keyword>
<keyword evidence="9" id="KW-1185">Reference proteome</keyword>
<evidence type="ECO:0000313" key="8">
    <source>
        <dbReference type="EMBL" id="KAJ4839311.1"/>
    </source>
</evidence>
<comment type="caution">
    <text evidence="8">The sequence shown here is derived from an EMBL/GenBank/DDBJ whole genome shotgun (WGS) entry which is preliminary data.</text>
</comment>
<dbReference type="Proteomes" id="UP001141552">
    <property type="component" value="Unassembled WGS sequence"/>
</dbReference>
<keyword evidence="2" id="KW-0805">Transcription regulation</keyword>
<keyword evidence="5" id="KW-0804">Transcription</keyword>
<feature type="domain" description="RNA polymerase sigma-70" evidence="7">
    <location>
        <begin position="490"/>
        <end position="516"/>
    </location>
</feature>
<dbReference type="Pfam" id="PF04539">
    <property type="entry name" value="Sigma70_r3"/>
    <property type="match status" value="1"/>
</dbReference>
<reference evidence="8" key="1">
    <citation type="submission" date="2022-02" db="EMBL/GenBank/DDBJ databases">
        <authorList>
            <person name="Henning P.M."/>
            <person name="McCubbin A.G."/>
            <person name="Shore J.S."/>
        </authorList>
    </citation>
    <scope>NUCLEOTIDE SEQUENCE</scope>
    <source>
        <strain evidence="8">F60SS</strain>
        <tissue evidence="8">Leaves</tissue>
    </source>
</reference>
<proteinExistence type="inferred from homology"/>
<reference evidence="8" key="2">
    <citation type="journal article" date="2023" name="Plants (Basel)">
        <title>Annotation of the Turnera subulata (Passifloraceae) Draft Genome Reveals the S-Locus Evolved after the Divergence of Turneroideae from Passifloroideae in a Stepwise Manner.</title>
        <authorList>
            <person name="Henning P.M."/>
            <person name="Roalson E.H."/>
            <person name="Mir W."/>
            <person name="McCubbin A.G."/>
            <person name="Shore J.S."/>
        </authorList>
    </citation>
    <scope>NUCLEOTIDE SEQUENCE</scope>
    <source>
        <strain evidence="8">F60SS</strain>
    </source>
</reference>
<feature type="region of interest" description="Disordered" evidence="6">
    <location>
        <begin position="195"/>
        <end position="235"/>
    </location>
</feature>
<comment type="similarity">
    <text evidence="1">Belongs to the sigma-70 factor family.</text>
</comment>
<gene>
    <name evidence="8" type="ORF">Tsubulata_018122</name>
</gene>
<dbReference type="CDD" id="cd06171">
    <property type="entry name" value="Sigma70_r4"/>
    <property type="match status" value="1"/>
</dbReference>
<dbReference type="Pfam" id="PF04545">
    <property type="entry name" value="Sigma70_r4"/>
    <property type="match status" value="1"/>
</dbReference>